<evidence type="ECO:0000313" key="2">
    <source>
        <dbReference type="Proteomes" id="UP000075920"/>
    </source>
</evidence>
<reference evidence="1" key="2">
    <citation type="submission" date="2020-05" db="UniProtKB">
        <authorList>
            <consortium name="EnsemblMetazoa"/>
        </authorList>
    </citation>
    <scope>IDENTIFICATION</scope>
    <source>
        <strain evidence="1">MINIMUS1</strain>
    </source>
</reference>
<dbReference type="VEuPathDB" id="VectorBase:AMIN014780"/>
<accession>A0A182WQ48</accession>
<dbReference type="Proteomes" id="UP000075920">
    <property type="component" value="Unassembled WGS sequence"/>
</dbReference>
<dbReference type="AlphaFoldDB" id="A0A182WQ48"/>
<evidence type="ECO:0000313" key="1">
    <source>
        <dbReference type="EnsemblMetazoa" id="AMIN014780-PA"/>
    </source>
</evidence>
<protein>
    <submittedName>
        <fullName evidence="1">Uncharacterized protein</fullName>
    </submittedName>
</protein>
<dbReference type="EnsemblMetazoa" id="AMIN014780-RA">
    <property type="protein sequence ID" value="AMIN014780-PA"/>
    <property type="gene ID" value="AMIN014780"/>
</dbReference>
<reference evidence="2" key="1">
    <citation type="submission" date="2013-03" db="EMBL/GenBank/DDBJ databases">
        <title>The Genome Sequence of Anopheles minimus MINIMUS1.</title>
        <authorList>
            <consortium name="The Broad Institute Genomics Platform"/>
            <person name="Neafsey D.E."/>
            <person name="Walton C."/>
            <person name="Walker B."/>
            <person name="Young S.K."/>
            <person name="Zeng Q."/>
            <person name="Gargeya S."/>
            <person name="Fitzgerald M."/>
            <person name="Haas B."/>
            <person name="Abouelleil A."/>
            <person name="Allen A.W."/>
            <person name="Alvarado L."/>
            <person name="Arachchi H.M."/>
            <person name="Berlin A.M."/>
            <person name="Chapman S.B."/>
            <person name="Gainer-Dewar J."/>
            <person name="Goldberg J."/>
            <person name="Griggs A."/>
            <person name="Gujja S."/>
            <person name="Hansen M."/>
            <person name="Howarth C."/>
            <person name="Imamovic A."/>
            <person name="Ireland A."/>
            <person name="Larimer J."/>
            <person name="McCowan C."/>
            <person name="Murphy C."/>
            <person name="Pearson M."/>
            <person name="Poon T.W."/>
            <person name="Priest M."/>
            <person name="Roberts A."/>
            <person name="Saif S."/>
            <person name="Shea T."/>
            <person name="Sisk P."/>
            <person name="Sykes S."/>
            <person name="Wortman J."/>
            <person name="Nusbaum C."/>
            <person name="Birren B."/>
        </authorList>
    </citation>
    <scope>NUCLEOTIDE SEQUENCE [LARGE SCALE GENOMIC DNA]</scope>
    <source>
        <strain evidence="2">MINIMUS1</strain>
    </source>
</reference>
<proteinExistence type="predicted"/>
<name>A0A182WQ48_9DIPT</name>
<organism evidence="1 2">
    <name type="scientific">Anopheles minimus</name>
    <dbReference type="NCBI Taxonomy" id="112268"/>
    <lineage>
        <taxon>Eukaryota</taxon>
        <taxon>Metazoa</taxon>
        <taxon>Ecdysozoa</taxon>
        <taxon>Arthropoda</taxon>
        <taxon>Hexapoda</taxon>
        <taxon>Insecta</taxon>
        <taxon>Pterygota</taxon>
        <taxon>Neoptera</taxon>
        <taxon>Endopterygota</taxon>
        <taxon>Diptera</taxon>
        <taxon>Nematocera</taxon>
        <taxon>Culicoidea</taxon>
        <taxon>Culicidae</taxon>
        <taxon>Anophelinae</taxon>
        <taxon>Anopheles</taxon>
    </lineage>
</organism>
<sequence>MSWWMRRQLIFWFAVKGHLWDKFFRVFSSLLTIDFFGQIGCMLLE</sequence>
<keyword evidence="2" id="KW-1185">Reference proteome</keyword>